<dbReference type="SUPFAM" id="SSF51695">
    <property type="entry name" value="PLC-like phosphodiesterases"/>
    <property type="match status" value="1"/>
</dbReference>
<dbReference type="Proteomes" id="UP000567179">
    <property type="component" value="Unassembled WGS sequence"/>
</dbReference>
<dbReference type="PROSITE" id="PS50007">
    <property type="entry name" value="PIPLC_X_DOMAIN"/>
    <property type="match status" value="1"/>
</dbReference>
<keyword evidence="3" id="KW-1185">Reference proteome</keyword>
<dbReference type="GO" id="GO:0008081">
    <property type="term" value="F:phosphoric diester hydrolase activity"/>
    <property type="evidence" value="ECO:0007669"/>
    <property type="project" value="InterPro"/>
</dbReference>
<dbReference type="PANTHER" id="PTHR13593">
    <property type="match status" value="1"/>
</dbReference>
<evidence type="ECO:0008006" key="4">
    <source>
        <dbReference type="Google" id="ProtNLM"/>
    </source>
</evidence>
<dbReference type="CDD" id="cd08586">
    <property type="entry name" value="PI-PLCc_BcPLC_like"/>
    <property type="match status" value="1"/>
</dbReference>
<proteinExistence type="predicted"/>
<organism evidence="2 3">
    <name type="scientific">Psilocybe cf. subviscida</name>
    <dbReference type="NCBI Taxonomy" id="2480587"/>
    <lineage>
        <taxon>Eukaryota</taxon>
        <taxon>Fungi</taxon>
        <taxon>Dikarya</taxon>
        <taxon>Basidiomycota</taxon>
        <taxon>Agaricomycotina</taxon>
        <taxon>Agaricomycetes</taxon>
        <taxon>Agaricomycetidae</taxon>
        <taxon>Agaricales</taxon>
        <taxon>Agaricineae</taxon>
        <taxon>Strophariaceae</taxon>
        <taxon>Psilocybe</taxon>
    </lineage>
</organism>
<sequence>MGSPLKPIRSSASLWLLLLFYPCVALAAPSPNDVQQALGQQALLDILGRSAPIAGFDNGCSSSSKTCDWMAKIPDSTRLVHMNLPGTHDTSTWNYSDATQASLIRYTGPILPAEVYRCQENSILQSLNDGIRVFDLRVAYNPGNDTIGLHHSAALLAPTTRLEDVFFALYNWLDKHQSEAVLVSVNHEGGTGTPEDPAFYIKLYNILSSPLAQKYWVQTNGTLGTLGEARGKLTLLQRFSYDLLPSNFTKRIGIPLDPGHWTDNGKIIELTYNVAKHQVAFIEDFYNLSVDFPPNSGTATYIEAKFDAVTAHLTNATRTDLNPDQLYISFASTAFIGDTIPDTPKIFALGNGTSTPGMNTRLLPFLRARKGQRFGIIMFDFYDAIPGLIEAAIGI</sequence>
<protein>
    <recommendedName>
        <fullName evidence="4">Phosphatidylinositol-specific phospholipase C X domain-containing protein</fullName>
    </recommendedName>
</protein>
<comment type="caution">
    <text evidence="2">The sequence shown here is derived from an EMBL/GenBank/DDBJ whole genome shotgun (WGS) entry which is preliminary data.</text>
</comment>
<dbReference type="InterPro" id="IPR017946">
    <property type="entry name" value="PLC-like_Pdiesterase_TIM-brl"/>
</dbReference>
<evidence type="ECO:0000256" key="1">
    <source>
        <dbReference type="SAM" id="SignalP"/>
    </source>
</evidence>
<keyword evidence="1" id="KW-0732">Signal</keyword>
<evidence type="ECO:0000313" key="2">
    <source>
        <dbReference type="EMBL" id="KAF5310096.1"/>
    </source>
</evidence>
<feature type="signal peptide" evidence="1">
    <location>
        <begin position="1"/>
        <end position="27"/>
    </location>
</feature>
<dbReference type="InterPro" id="IPR051057">
    <property type="entry name" value="PI-PLC_domain"/>
</dbReference>
<dbReference type="OrthoDB" id="1046782at2759"/>
<dbReference type="PANTHER" id="PTHR13593:SF116">
    <property type="entry name" value="PLC-LIKE PHOSPHODIESTERASE"/>
    <property type="match status" value="1"/>
</dbReference>
<dbReference type="AlphaFoldDB" id="A0A8H5ASW1"/>
<feature type="chain" id="PRO_5034617531" description="Phosphatidylinositol-specific phospholipase C X domain-containing protein" evidence="1">
    <location>
        <begin position="28"/>
        <end position="395"/>
    </location>
</feature>
<dbReference type="GO" id="GO:0006629">
    <property type="term" value="P:lipid metabolic process"/>
    <property type="evidence" value="ECO:0007669"/>
    <property type="project" value="InterPro"/>
</dbReference>
<accession>A0A8H5ASW1</accession>
<reference evidence="2 3" key="1">
    <citation type="journal article" date="2020" name="ISME J.">
        <title>Uncovering the hidden diversity of litter-decomposition mechanisms in mushroom-forming fungi.</title>
        <authorList>
            <person name="Floudas D."/>
            <person name="Bentzer J."/>
            <person name="Ahren D."/>
            <person name="Johansson T."/>
            <person name="Persson P."/>
            <person name="Tunlid A."/>
        </authorList>
    </citation>
    <scope>NUCLEOTIDE SEQUENCE [LARGE SCALE GENOMIC DNA]</scope>
    <source>
        <strain evidence="2 3">CBS 101986</strain>
    </source>
</reference>
<gene>
    <name evidence="2" type="ORF">D9619_010350</name>
</gene>
<name>A0A8H5ASW1_9AGAR</name>
<dbReference type="EMBL" id="JAACJJ010000058">
    <property type="protein sequence ID" value="KAF5310096.1"/>
    <property type="molecule type" value="Genomic_DNA"/>
</dbReference>
<dbReference type="Gene3D" id="3.20.20.190">
    <property type="entry name" value="Phosphatidylinositol (PI) phosphodiesterase"/>
    <property type="match status" value="1"/>
</dbReference>
<evidence type="ECO:0000313" key="3">
    <source>
        <dbReference type="Proteomes" id="UP000567179"/>
    </source>
</evidence>